<keyword evidence="7" id="KW-0325">Glycoprotein</keyword>
<evidence type="ECO:0000259" key="9">
    <source>
        <dbReference type="PROSITE" id="PS50835"/>
    </source>
</evidence>
<dbReference type="PROSITE" id="PS50835">
    <property type="entry name" value="IG_LIKE"/>
    <property type="match status" value="2"/>
</dbReference>
<dbReference type="PANTHER" id="PTHR32178">
    <property type="entry name" value="FAM187"/>
    <property type="match status" value="1"/>
</dbReference>
<evidence type="ECO:0000256" key="4">
    <source>
        <dbReference type="ARBA" id="ARBA00022729"/>
    </source>
</evidence>
<protein>
    <recommendedName>
        <fullName evidence="9">Ig-like domain-containing protein</fullName>
    </recommendedName>
</protein>
<accession>A0A6G0TU78</accession>
<gene>
    <name evidence="10" type="ORF">AGLY_005484</name>
</gene>
<dbReference type="InterPro" id="IPR013783">
    <property type="entry name" value="Ig-like_fold"/>
</dbReference>
<dbReference type="CDD" id="cd00096">
    <property type="entry name" value="Ig"/>
    <property type="match status" value="1"/>
</dbReference>
<dbReference type="InterPro" id="IPR039311">
    <property type="entry name" value="FAM187A/B"/>
</dbReference>
<name>A0A6G0TU78_APHGL</name>
<proteinExistence type="inferred from homology"/>
<reference evidence="10 11" key="1">
    <citation type="submission" date="2019-08" db="EMBL/GenBank/DDBJ databases">
        <title>The genome of the soybean aphid Biotype 1, its phylome, world population structure and adaptation to the North American continent.</title>
        <authorList>
            <person name="Giordano R."/>
            <person name="Donthu R.K."/>
            <person name="Hernandez A.G."/>
            <person name="Wright C.L."/>
            <person name="Zimin A.V."/>
        </authorList>
    </citation>
    <scope>NUCLEOTIDE SEQUENCE [LARGE SCALE GENOMIC DNA]</scope>
    <source>
        <tissue evidence="10">Whole aphids</tissue>
    </source>
</reference>
<evidence type="ECO:0000256" key="3">
    <source>
        <dbReference type="ARBA" id="ARBA00022692"/>
    </source>
</evidence>
<evidence type="ECO:0000313" key="10">
    <source>
        <dbReference type="EMBL" id="KAE9538902.1"/>
    </source>
</evidence>
<dbReference type="Proteomes" id="UP000475862">
    <property type="component" value="Unassembled WGS sequence"/>
</dbReference>
<dbReference type="AlphaFoldDB" id="A0A6G0TU78"/>
<dbReference type="PANTHER" id="PTHR32178:SF6">
    <property type="entry name" value="IG-LIKE DOMAIN-CONTAINING PROTEIN"/>
    <property type="match status" value="1"/>
</dbReference>
<sequence>MLIKNLGWHKHFLLPTLFLVLSSSSSCFLEERSASCTFNLFTSPEPILVLIFSENIISINLKSKWRNLRKKTKHILEENWNKTRGISQVGPKPGSYLDYPGKDIEKINKNKQLWDLYYKCLEELIKSINENNIFQAKVITTFRSSSLSLECELCISPNDILHKNVWYYSWSGNSNNLSLIDENDYFRVSSLDLSLTIINMDESKSGFYQCKLPNSEAGPYFIELINDNKELIIDMNKTHFLNYKTSGKIILEDVNLKIWNQWTQWSLCSKCDVMGKRNKFGHCTISLKDNIINKKNRKKTYVLERLMAAFDTGLPCDSSLLDLFGYYGITIMNKAIRVMIEHCQVKCNENDLFEIKDMQGNVKEKVNNSAGVYSPLQIVPEMPPKVETSVIITFLNEELNITCPGNLNSDAPYEWKINNQIILLSNERITVDLLNRLTIKNITEEDEKIFTCWQIDDLAGIVEIKLIKEFNISNQRDIYFYAGFLYGLDVKCFLTEKQHILAFDGVTVLLFGGTISGERVFGGSIPLSLRSTNHIARLNCSISNLPLMNTITTHVVVGNGTKPIDGVALEESTGKTGTGELAIVPFLFAGGNNSVGRTLGIAYFSKAL</sequence>
<dbReference type="SUPFAM" id="SSF48726">
    <property type="entry name" value="Immunoglobulin"/>
    <property type="match status" value="2"/>
</dbReference>
<keyword evidence="4 8" id="KW-0732">Signal</keyword>
<dbReference type="EMBL" id="VYZN01000015">
    <property type="protein sequence ID" value="KAE9538902.1"/>
    <property type="molecule type" value="Genomic_DNA"/>
</dbReference>
<evidence type="ECO:0000256" key="7">
    <source>
        <dbReference type="ARBA" id="ARBA00023180"/>
    </source>
</evidence>
<dbReference type="InterPro" id="IPR036179">
    <property type="entry name" value="Ig-like_dom_sf"/>
</dbReference>
<organism evidence="10 11">
    <name type="scientific">Aphis glycines</name>
    <name type="common">Soybean aphid</name>
    <dbReference type="NCBI Taxonomy" id="307491"/>
    <lineage>
        <taxon>Eukaryota</taxon>
        <taxon>Metazoa</taxon>
        <taxon>Ecdysozoa</taxon>
        <taxon>Arthropoda</taxon>
        <taxon>Hexapoda</taxon>
        <taxon>Insecta</taxon>
        <taxon>Pterygota</taxon>
        <taxon>Neoptera</taxon>
        <taxon>Paraneoptera</taxon>
        <taxon>Hemiptera</taxon>
        <taxon>Sternorrhyncha</taxon>
        <taxon>Aphidomorpha</taxon>
        <taxon>Aphidoidea</taxon>
        <taxon>Aphididae</taxon>
        <taxon>Aphidini</taxon>
        <taxon>Aphis</taxon>
        <taxon>Aphis</taxon>
    </lineage>
</organism>
<evidence type="ECO:0000256" key="5">
    <source>
        <dbReference type="ARBA" id="ARBA00022989"/>
    </source>
</evidence>
<keyword evidence="3" id="KW-0812">Transmembrane</keyword>
<keyword evidence="5" id="KW-1133">Transmembrane helix</keyword>
<keyword evidence="11" id="KW-1185">Reference proteome</keyword>
<feature type="domain" description="Ig-like" evidence="9">
    <location>
        <begin position="144"/>
        <end position="226"/>
    </location>
</feature>
<evidence type="ECO:0000256" key="8">
    <source>
        <dbReference type="SAM" id="SignalP"/>
    </source>
</evidence>
<keyword evidence="6" id="KW-0472">Membrane</keyword>
<dbReference type="Gene3D" id="2.60.40.10">
    <property type="entry name" value="Immunoglobulins"/>
    <property type="match status" value="2"/>
</dbReference>
<feature type="chain" id="PRO_5026283925" description="Ig-like domain-containing protein" evidence="8">
    <location>
        <begin position="28"/>
        <end position="608"/>
    </location>
</feature>
<evidence type="ECO:0000256" key="1">
    <source>
        <dbReference type="ARBA" id="ARBA00004479"/>
    </source>
</evidence>
<dbReference type="PROSITE" id="PS51257">
    <property type="entry name" value="PROKAR_LIPOPROTEIN"/>
    <property type="match status" value="1"/>
</dbReference>
<evidence type="ECO:0000256" key="6">
    <source>
        <dbReference type="ARBA" id="ARBA00023136"/>
    </source>
</evidence>
<feature type="domain" description="Ig-like" evidence="9">
    <location>
        <begin position="384"/>
        <end position="452"/>
    </location>
</feature>
<comment type="similarity">
    <text evidence="2">Belongs to the FAM187 family.</text>
</comment>
<evidence type="ECO:0000313" key="11">
    <source>
        <dbReference type="Proteomes" id="UP000475862"/>
    </source>
</evidence>
<evidence type="ECO:0000256" key="2">
    <source>
        <dbReference type="ARBA" id="ARBA00008727"/>
    </source>
</evidence>
<feature type="signal peptide" evidence="8">
    <location>
        <begin position="1"/>
        <end position="27"/>
    </location>
</feature>
<comment type="subcellular location">
    <subcellularLocation>
        <location evidence="1">Membrane</location>
        <topology evidence="1">Single-pass type I membrane protein</topology>
    </subcellularLocation>
</comment>
<dbReference type="InterPro" id="IPR007110">
    <property type="entry name" value="Ig-like_dom"/>
</dbReference>
<dbReference type="GO" id="GO:0016020">
    <property type="term" value="C:membrane"/>
    <property type="evidence" value="ECO:0007669"/>
    <property type="project" value="UniProtKB-SubCell"/>
</dbReference>
<dbReference type="OrthoDB" id="6434091at2759"/>
<comment type="caution">
    <text evidence="10">The sequence shown here is derived from an EMBL/GenBank/DDBJ whole genome shotgun (WGS) entry which is preliminary data.</text>
</comment>